<dbReference type="AlphaFoldDB" id="A0A6G9YTE8"/>
<accession>A0A6G9YTE8</accession>
<dbReference type="EMBL" id="CP046172">
    <property type="protein sequence ID" value="QIS16482.1"/>
    <property type="molecule type" value="Genomic_DNA"/>
</dbReference>
<sequence>MREQPAVPGFFCSDVSSAQEQRNQFGTKALTINPGSFGDTPVSRCQFYRRVCGLPAYVDRPELGRIIMKTAGVWGLIMPAPLGQLVKANLGHHLQACGPIVSHPRSARWTFLIRPDVSKGMELFPELFAAGIHIADDGVIALPSPADRGGLFQVWVKAPADTFRQSGLRLLDAVRECSGHGPRPHRAVETDA</sequence>
<keyword evidence="1" id="KW-0804">Transcription</keyword>
<dbReference type="GO" id="GO:0000428">
    <property type="term" value="C:DNA-directed RNA polymerase complex"/>
    <property type="evidence" value="ECO:0007669"/>
    <property type="project" value="UniProtKB-KW"/>
</dbReference>
<reference evidence="1 2" key="1">
    <citation type="journal article" date="2019" name="ACS Chem. Biol.">
        <title>Identification and Mobilization of a Cryptic Antibiotic Biosynthesis Gene Locus from a Human-Pathogenic Nocardia Isolate.</title>
        <authorList>
            <person name="Herisse M."/>
            <person name="Ishida K."/>
            <person name="Porter J.L."/>
            <person name="Howden B."/>
            <person name="Hertweck C."/>
            <person name="Stinear T.P."/>
            <person name="Pidot S.J."/>
        </authorList>
    </citation>
    <scope>NUCLEOTIDE SEQUENCE [LARGE SCALE GENOMIC DNA]</scope>
    <source>
        <strain evidence="1 2">AUSMDU00012717</strain>
    </source>
</reference>
<keyword evidence="1" id="KW-0240">DNA-directed RNA polymerase</keyword>
<proteinExistence type="predicted"/>
<keyword evidence="2" id="KW-1185">Reference proteome</keyword>
<gene>
    <name evidence="1" type="ORF">F5544_43385</name>
</gene>
<protein>
    <submittedName>
        <fullName evidence="1">DNA-directed RNA polymerase subunit beta</fullName>
    </submittedName>
</protein>
<name>A0A6G9YTE8_9NOCA</name>
<dbReference type="Proteomes" id="UP000503540">
    <property type="component" value="Chromosome"/>
</dbReference>
<organism evidence="1 2">
    <name type="scientific">Nocardia arthritidis</name>
    <dbReference type="NCBI Taxonomy" id="228602"/>
    <lineage>
        <taxon>Bacteria</taxon>
        <taxon>Bacillati</taxon>
        <taxon>Actinomycetota</taxon>
        <taxon>Actinomycetes</taxon>
        <taxon>Mycobacteriales</taxon>
        <taxon>Nocardiaceae</taxon>
        <taxon>Nocardia</taxon>
    </lineage>
</organism>
<evidence type="ECO:0000313" key="1">
    <source>
        <dbReference type="EMBL" id="QIS16482.1"/>
    </source>
</evidence>
<dbReference type="KEGG" id="nah:F5544_43385"/>
<dbReference type="RefSeq" id="WP_238846972.1">
    <property type="nucleotide sequence ID" value="NZ_CP046172.1"/>
</dbReference>
<evidence type="ECO:0000313" key="2">
    <source>
        <dbReference type="Proteomes" id="UP000503540"/>
    </source>
</evidence>